<keyword evidence="2" id="KW-0813">Transport</keyword>
<sequence length="281" mass="30652">MTPRFAKPLALLSVLAAGLAVCTGAQADQFDRVKQRGKLIAGIRNDYVPFGFLDQKGELTGFEIDLARAVAKDMFGSETAIELVPVVASNRIELLNAGRIDVIFATLGKTAEREKVIDYTAEYYLMAGMVLLAPKAAEYKSWDDVKGHKICGSQGNVYNRTLIEKYGADLVLFTGTSEIYKAFQDNRCDAIAYDGPNLHMKVTEEGWSDKYKIALDTFDYIPIGGGVRKNEPAFLNAVNKAIIRAEASGLMAEGEKKYKLGVSDYVTKRAADAKVKAAAAN</sequence>
<evidence type="ECO:0000256" key="1">
    <source>
        <dbReference type="ARBA" id="ARBA00010333"/>
    </source>
</evidence>
<dbReference type="RefSeq" id="WP_127002249.1">
    <property type="nucleotide sequence ID" value="NZ_CP173193.1"/>
</dbReference>
<evidence type="ECO:0000256" key="3">
    <source>
        <dbReference type="ARBA" id="ARBA00022729"/>
    </source>
</evidence>
<evidence type="ECO:0000259" key="6">
    <source>
        <dbReference type="SMART" id="SM00062"/>
    </source>
</evidence>
<feature type="domain" description="Solute-binding protein family 3/N-terminal" evidence="6">
    <location>
        <begin position="38"/>
        <end position="262"/>
    </location>
</feature>
<comment type="similarity">
    <text evidence="1 4">Belongs to the bacterial solute-binding protein 3 family.</text>
</comment>
<dbReference type="Proteomes" id="UP000280346">
    <property type="component" value="Unassembled WGS sequence"/>
</dbReference>
<dbReference type="GO" id="GO:0030288">
    <property type="term" value="C:outer membrane-bounded periplasmic space"/>
    <property type="evidence" value="ECO:0007669"/>
    <property type="project" value="TreeGrafter"/>
</dbReference>
<evidence type="ECO:0000256" key="5">
    <source>
        <dbReference type="SAM" id="SignalP"/>
    </source>
</evidence>
<feature type="chain" id="PRO_5019581001" evidence="5">
    <location>
        <begin position="28"/>
        <end position="281"/>
    </location>
</feature>
<dbReference type="CDD" id="cd13693">
    <property type="entry name" value="PBP2_polar_AA"/>
    <property type="match status" value="1"/>
</dbReference>
<evidence type="ECO:0000256" key="2">
    <source>
        <dbReference type="ARBA" id="ARBA00022448"/>
    </source>
</evidence>
<name>A0A433J3L6_9PROT</name>
<proteinExistence type="inferred from homology"/>
<dbReference type="PANTHER" id="PTHR30085:SF6">
    <property type="entry name" value="ABC TRANSPORTER GLUTAMINE-BINDING PROTEIN GLNH"/>
    <property type="match status" value="1"/>
</dbReference>
<keyword evidence="3 5" id="KW-0732">Signal</keyword>
<evidence type="ECO:0000313" key="8">
    <source>
        <dbReference type="Proteomes" id="UP000280346"/>
    </source>
</evidence>
<dbReference type="GO" id="GO:0006865">
    <property type="term" value="P:amino acid transport"/>
    <property type="evidence" value="ECO:0007669"/>
    <property type="project" value="TreeGrafter"/>
</dbReference>
<dbReference type="InterPro" id="IPR051455">
    <property type="entry name" value="Bact_solute-bind_prot3"/>
</dbReference>
<dbReference type="PANTHER" id="PTHR30085">
    <property type="entry name" value="AMINO ACID ABC TRANSPORTER PERMEASE"/>
    <property type="match status" value="1"/>
</dbReference>
<organism evidence="7 8">
    <name type="scientific">Azospirillum doebereinerae</name>
    <dbReference type="NCBI Taxonomy" id="92933"/>
    <lineage>
        <taxon>Bacteria</taxon>
        <taxon>Pseudomonadati</taxon>
        <taxon>Pseudomonadota</taxon>
        <taxon>Alphaproteobacteria</taxon>
        <taxon>Rhodospirillales</taxon>
        <taxon>Azospirillaceae</taxon>
        <taxon>Azospirillum</taxon>
    </lineage>
</organism>
<dbReference type="Gene3D" id="3.40.190.10">
    <property type="entry name" value="Periplasmic binding protein-like II"/>
    <property type="match status" value="2"/>
</dbReference>
<dbReference type="OrthoDB" id="6192933at2"/>
<dbReference type="InterPro" id="IPR001638">
    <property type="entry name" value="Solute-binding_3/MltF_N"/>
</dbReference>
<evidence type="ECO:0000313" key="7">
    <source>
        <dbReference type="EMBL" id="RUQ66370.1"/>
    </source>
</evidence>
<protein>
    <submittedName>
        <fullName evidence="7">Transporter substrate-binding domain-containing protein</fullName>
    </submittedName>
</protein>
<comment type="caution">
    <text evidence="7">The sequence shown here is derived from an EMBL/GenBank/DDBJ whole genome shotgun (WGS) entry which is preliminary data.</text>
</comment>
<dbReference type="GO" id="GO:0005576">
    <property type="term" value="C:extracellular region"/>
    <property type="evidence" value="ECO:0007669"/>
    <property type="project" value="TreeGrafter"/>
</dbReference>
<dbReference type="SUPFAM" id="SSF53850">
    <property type="entry name" value="Periplasmic binding protein-like II"/>
    <property type="match status" value="1"/>
</dbReference>
<dbReference type="SMART" id="SM00062">
    <property type="entry name" value="PBPb"/>
    <property type="match status" value="1"/>
</dbReference>
<evidence type="ECO:0000256" key="4">
    <source>
        <dbReference type="RuleBase" id="RU003744"/>
    </source>
</evidence>
<feature type="signal peptide" evidence="5">
    <location>
        <begin position="1"/>
        <end position="27"/>
    </location>
</feature>
<accession>A0A433J3L6</accession>
<dbReference type="AlphaFoldDB" id="A0A433J3L6"/>
<keyword evidence="8" id="KW-1185">Reference proteome</keyword>
<dbReference type="Pfam" id="PF00497">
    <property type="entry name" value="SBP_bac_3"/>
    <property type="match status" value="1"/>
</dbReference>
<dbReference type="EMBL" id="RZIJ01000021">
    <property type="protein sequence ID" value="RUQ66370.1"/>
    <property type="molecule type" value="Genomic_DNA"/>
</dbReference>
<gene>
    <name evidence="7" type="ORF">EJ913_22920</name>
</gene>
<reference evidence="7 8" key="1">
    <citation type="submission" date="2018-12" db="EMBL/GenBank/DDBJ databases">
        <authorList>
            <person name="Yang Y."/>
        </authorList>
    </citation>
    <scope>NUCLEOTIDE SEQUENCE [LARGE SCALE GENOMIC DNA]</scope>
    <source>
        <strain evidence="7 8">GSF71</strain>
    </source>
</reference>
<dbReference type="InterPro" id="IPR018313">
    <property type="entry name" value="SBP_3_CS"/>
</dbReference>
<dbReference type="PROSITE" id="PS01039">
    <property type="entry name" value="SBP_BACTERIAL_3"/>
    <property type="match status" value="1"/>
</dbReference>